<dbReference type="Gene3D" id="3.40.50.300">
    <property type="entry name" value="P-loop containing nucleotide triphosphate hydrolases"/>
    <property type="match status" value="1"/>
</dbReference>
<dbReference type="Pfam" id="PF02954">
    <property type="entry name" value="HTH_8"/>
    <property type="match status" value="1"/>
</dbReference>
<evidence type="ECO:0000259" key="5">
    <source>
        <dbReference type="PROSITE" id="PS50045"/>
    </source>
</evidence>
<dbReference type="InterPro" id="IPR035965">
    <property type="entry name" value="PAS-like_dom_sf"/>
</dbReference>
<dbReference type="Proteomes" id="UP000199337">
    <property type="component" value="Unassembled WGS sequence"/>
</dbReference>
<dbReference type="SUPFAM" id="SSF46689">
    <property type="entry name" value="Homeodomain-like"/>
    <property type="match status" value="1"/>
</dbReference>
<evidence type="ECO:0000259" key="6">
    <source>
        <dbReference type="PROSITE" id="PS50112"/>
    </source>
</evidence>
<dbReference type="SUPFAM" id="SSF159800">
    <property type="entry name" value="PrpR receptor domain-like"/>
    <property type="match status" value="1"/>
</dbReference>
<accession>A0A1I2N2I9</accession>
<sequence length="641" mass="71465">MILPKIELISTNIELSKIAGELAKELGINLIINDYKNADITGMLKKWENGYAVEAVVTCENIADQLRGKTRLPVFTVQVSAYEVLIALSRAKEEGRKIILAELDYLSPRVDISGLASTLDLDVEPLLYREKDELIRRLNNMQGNIDALVSTTVSAVECAGEVGLPAFLIHCDQLLIKDALEKAVQITRISRRNVKLCKSLQAILENAYDGILAVDERGKVAIFNSVAERIIGLSTDAVLEQPISKVIESNYACKKIVGNGTATSGETVEFNGLTFTINRIPVTIYNQSGLVVTFQVTEKIKRIETSLRKEINHQGLIAHYRFSDIIGRSAMIEETIREARKYTRSDAAVLITGESGTGKELFAQSIHNESIRRNGPFVAINCAALPESLLESELFGYEEGAFTGAKKGGKQGLFAMAHGGTIFLDEIGDLSPTLQARLLRVLQQKEIMPVGSQRVIPVDVRVISATNRNLQEAVEKGEFRVDLYYRLNVLHLHIPSLRMRMEDLPLLFKHFYQRLIGSDHSQELHIVEKVLEEQKSYLWPGNIRELEGFVERYVALGEEDATTCKTLRSLLNKLKKNMPGESSLYDKHMLVIKLGSMEDMERQIIEQAAEVVEGGKGELAKVLGLSRTTLWKKLKKVDMTG</sequence>
<dbReference type="SMART" id="SM00382">
    <property type="entry name" value="AAA"/>
    <property type="match status" value="1"/>
</dbReference>
<keyword evidence="1" id="KW-0547">Nucleotide-binding</keyword>
<dbReference type="InterPro" id="IPR027417">
    <property type="entry name" value="P-loop_NTPase"/>
</dbReference>
<dbReference type="PROSITE" id="PS50112">
    <property type="entry name" value="PAS"/>
    <property type="match status" value="1"/>
</dbReference>
<dbReference type="SUPFAM" id="SSF55785">
    <property type="entry name" value="PYP-like sensor domain (PAS domain)"/>
    <property type="match status" value="1"/>
</dbReference>
<keyword evidence="3" id="KW-0805">Transcription regulation</keyword>
<dbReference type="InterPro" id="IPR003593">
    <property type="entry name" value="AAA+_ATPase"/>
</dbReference>
<dbReference type="Pfam" id="PF06506">
    <property type="entry name" value="PrpR_N"/>
    <property type="match status" value="1"/>
</dbReference>
<name>A0A1I2N2I9_9FIRM</name>
<evidence type="ECO:0000313" key="8">
    <source>
        <dbReference type="Proteomes" id="UP000199337"/>
    </source>
</evidence>
<dbReference type="Gene3D" id="3.40.50.2300">
    <property type="match status" value="1"/>
</dbReference>
<dbReference type="SUPFAM" id="SSF52540">
    <property type="entry name" value="P-loop containing nucleoside triphosphate hydrolases"/>
    <property type="match status" value="1"/>
</dbReference>
<dbReference type="PROSITE" id="PS00676">
    <property type="entry name" value="SIGMA54_INTERACT_2"/>
    <property type="match status" value="1"/>
</dbReference>
<dbReference type="Gene3D" id="3.40.50.10660">
    <property type="entry name" value="PrpR receptor domain-like"/>
    <property type="match status" value="1"/>
</dbReference>
<dbReference type="Pfam" id="PF25601">
    <property type="entry name" value="AAA_lid_14"/>
    <property type="match status" value="1"/>
</dbReference>
<dbReference type="GO" id="GO:0000156">
    <property type="term" value="F:phosphorelay response regulator activity"/>
    <property type="evidence" value="ECO:0007669"/>
    <property type="project" value="InterPro"/>
</dbReference>
<dbReference type="Gene3D" id="3.30.450.20">
    <property type="entry name" value="PAS domain"/>
    <property type="match status" value="1"/>
</dbReference>
<dbReference type="GO" id="GO:0043565">
    <property type="term" value="F:sequence-specific DNA binding"/>
    <property type="evidence" value="ECO:0007669"/>
    <property type="project" value="InterPro"/>
</dbReference>
<dbReference type="STRING" id="341036.SAMN05660649_00308"/>
<feature type="domain" description="PAS" evidence="6">
    <location>
        <begin position="196"/>
        <end position="241"/>
    </location>
</feature>
<keyword evidence="2" id="KW-0067">ATP-binding</keyword>
<feature type="domain" description="Sigma-54 factor interaction" evidence="5">
    <location>
        <begin position="325"/>
        <end position="555"/>
    </location>
</feature>
<dbReference type="Pfam" id="PF00989">
    <property type="entry name" value="PAS"/>
    <property type="match status" value="1"/>
</dbReference>
<dbReference type="InterPro" id="IPR013767">
    <property type="entry name" value="PAS_fold"/>
</dbReference>
<dbReference type="PRINTS" id="PR01590">
    <property type="entry name" value="HTHFIS"/>
</dbReference>
<dbReference type="Gene3D" id="1.10.10.60">
    <property type="entry name" value="Homeodomain-like"/>
    <property type="match status" value="1"/>
</dbReference>
<dbReference type="GO" id="GO:0005524">
    <property type="term" value="F:ATP binding"/>
    <property type="evidence" value="ECO:0007669"/>
    <property type="project" value="UniProtKB-KW"/>
</dbReference>
<organism evidence="7 8">
    <name type="scientific">Desulfotruncus arcticus DSM 17038</name>
    <dbReference type="NCBI Taxonomy" id="1121424"/>
    <lineage>
        <taxon>Bacteria</taxon>
        <taxon>Bacillati</taxon>
        <taxon>Bacillota</taxon>
        <taxon>Clostridia</taxon>
        <taxon>Eubacteriales</taxon>
        <taxon>Desulfallaceae</taxon>
        <taxon>Desulfotruncus</taxon>
    </lineage>
</organism>
<reference evidence="8" key="1">
    <citation type="submission" date="2016-10" db="EMBL/GenBank/DDBJ databases">
        <authorList>
            <person name="Varghese N."/>
            <person name="Submissions S."/>
        </authorList>
    </citation>
    <scope>NUCLEOTIDE SEQUENCE [LARGE SCALE GENOMIC DNA]</scope>
    <source>
        <strain evidence="8">DSM 17038</strain>
    </source>
</reference>
<dbReference type="PANTHER" id="PTHR32071">
    <property type="entry name" value="TRANSCRIPTIONAL REGULATORY PROTEIN"/>
    <property type="match status" value="1"/>
</dbReference>
<dbReference type="InterPro" id="IPR025662">
    <property type="entry name" value="Sigma_54_int_dom_ATP-bd_1"/>
</dbReference>
<proteinExistence type="predicted"/>
<dbReference type="InterPro" id="IPR010524">
    <property type="entry name" value="Sig_transdc_resp-reg_PrpR_N"/>
</dbReference>
<dbReference type="InterPro" id="IPR002197">
    <property type="entry name" value="HTH_Fis"/>
</dbReference>
<dbReference type="InterPro" id="IPR000014">
    <property type="entry name" value="PAS"/>
</dbReference>
<dbReference type="AlphaFoldDB" id="A0A1I2N2I9"/>
<dbReference type="InterPro" id="IPR025943">
    <property type="entry name" value="Sigma_54_int_dom_ATP-bd_2"/>
</dbReference>
<dbReference type="PANTHER" id="PTHR32071:SF57">
    <property type="entry name" value="C4-DICARBOXYLATE TRANSPORT TRANSCRIPTIONAL REGULATORY PROTEIN DCTD"/>
    <property type="match status" value="1"/>
</dbReference>
<dbReference type="InterPro" id="IPR058031">
    <property type="entry name" value="AAA_lid_NorR"/>
</dbReference>
<dbReference type="Gene3D" id="1.10.8.60">
    <property type="match status" value="1"/>
</dbReference>
<evidence type="ECO:0000313" key="7">
    <source>
        <dbReference type="EMBL" id="SFF97863.1"/>
    </source>
</evidence>
<dbReference type="FunFam" id="3.40.50.300:FF:000006">
    <property type="entry name" value="DNA-binding transcriptional regulator NtrC"/>
    <property type="match status" value="1"/>
</dbReference>
<keyword evidence="4" id="KW-0804">Transcription</keyword>
<dbReference type="InterPro" id="IPR002078">
    <property type="entry name" value="Sigma_54_int"/>
</dbReference>
<protein>
    <submittedName>
        <fullName evidence="7">PAS domain S-box-containing protein</fullName>
    </submittedName>
</protein>
<evidence type="ECO:0000256" key="4">
    <source>
        <dbReference type="ARBA" id="ARBA00023163"/>
    </source>
</evidence>
<dbReference type="CDD" id="cd00009">
    <property type="entry name" value="AAA"/>
    <property type="match status" value="1"/>
</dbReference>
<keyword evidence="8" id="KW-1185">Reference proteome</keyword>
<evidence type="ECO:0000256" key="3">
    <source>
        <dbReference type="ARBA" id="ARBA00023015"/>
    </source>
</evidence>
<dbReference type="InterPro" id="IPR009057">
    <property type="entry name" value="Homeodomain-like_sf"/>
</dbReference>
<dbReference type="SMART" id="SM00091">
    <property type="entry name" value="PAS"/>
    <property type="match status" value="1"/>
</dbReference>
<dbReference type="PROSITE" id="PS00675">
    <property type="entry name" value="SIGMA54_INTERACT_1"/>
    <property type="match status" value="1"/>
</dbReference>
<dbReference type="GO" id="GO:0006355">
    <property type="term" value="P:regulation of DNA-templated transcription"/>
    <property type="evidence" value="ECO:0007669"/>
    <property type="project" value="InterPro"/>
</dbReference>
<evidence type="ECO:0000256" key="1">
    <source>
        <dbReference type="ARBA" id="ARBA00022741"/>
    </source>
</evidence>
<dbReference type="Pfam" id="PF00158">
    <property type="entry name" value="Sigma54_activat"/>
    <property type="match status" value="1"/>
</dbReference>
<dbReference type="PROSITE" id="PS50045">
    <property type="entry name" value="SIGMA54_INTERACT_4"/>
    <property type="match status" value="1"/>
</dbReference>
<dbReference type="NCBIfam" id="TIGR00229">
    <property type="entry name" value="sensory_box"/>
    <property type="match status" value="1"/>
</dbReference>
<evidence type="ECO:0000256" key="2">
    <source>
        <dbReference type="ARBA" id="ARBA00022840"/>
    </source>
</evidence>
<dbReference type="EMBL" id="FOOX01000001">
    <property type="protein sequence ID" value="SFF97863.1"/>
    <property type="molecule type" value="Genomic_DNA"/>
</dbReference>
<gene>
    <name evidence="7" type="ORF">SAMN05660649_00308</name>
</gene>